<dbReference type="InterPro" id="IPR002168">
    <property type="entry name" value="Lipase_GDXG_HIS_AS"/>
</dbReference>
<evidence type="ECO:0000256" key="1">
    <source>
        <dbReference type="ARBA" id="ARBA00010515"/>
    </source>
</evidence>
<evidence type="ECO:0000313" key="4">
    <source>
        <dbReference type="EMBL" id="SDN46589.1"/>
    </source>
</evidence>
<keyword evidence="2" id="KW-0378">Hydrolase</keyword>
<dbReference type="InterPro" id="IPR029058">
    <property type="entry name" value="AB_hydrolase_fold"/>
</dbReference>
<dbReference type="SUPFAM" id="SSF53474">
    <property type="entry name" value="alpha/beta-Hydrolases"/>
    <property type="match status" value="1"/>
</dbReference>
<comment type="similarity">
    <text evidence="1">Belongs to the 'GDXG' lipolytic enzyme family.</text>
</comment>
<dbReference type="PANTHER" id="PTHR48081:SF8">
    <property type="entry name" value="ALPHA_BETA HYDROLASE FOLD-3 DOMAIN-CONTAINING PROTEIN-RELATED"/>
    <property type="match status" value="1"/>
</dbReference>
<dbReference type="STRING" id="1005944.SAMN05192576_2173"/>
<dbReference type="Proteomes" id="UP000199004">
    <property type="component" value="Unassembled WGS sequence"/>
</dbReference>
<evidence type="ECO:0000259" key="3">
    <source>
        <dbReference type="Pfam" id="PF07859"/>
    </source>
</evidence>
<dbReference type="FunFam" id="3.40.50.1820:FF:000089">
    <property type="entry name" value="Alpha/beta hydrolase"/>
    <property type="match status" value="1"/>
</dbReference>
<dbReference type="GO" id="GO:0016787">
    <property type="term" value="F:hydrolase activity"/>
    <property type="evidence" value="ECO:0007669"/>
    <property type="project" value="UniProtKB-KW"/>
</dbReference>
<dbReference type="PANTHER" id="PTHR48081">
    <property type="entry name" value="AB HYDROLASE SUPERFAMILY PROTEIN C4A8.06C"/>
    <property type="match status" value="1"/>
</dbReference>
<dbReference type="EMBL" id="FNIC01000003">
    <property type="protein sequence ID" value="SDN46589.1"/>
    <property type="molecule type" value="Genomic_DNA"/>
</dbReference>
<dbReference type="InterPro" id="IPR050300">
    <property type="entry name" value="GDXG_lipolytic_enzyme"/>
</dbReference>
<dbReference type="RefSeq" id="WP_091024644.1">
    <property type="nucleotide sequence ID" value="NZ_BKAE01000023.1"/>
</dbReference>
<protein>
    <submittedName>
        <fullName evidence="4">Acetyl esterase</fullName>
    </submittedName>
</protein>
<proteinExistence type="inferred from homology"/>
<name>A0A1H0BLR1_9ACTN</name>
<dbReference type="Pfam" id="PF07859">
    <property type="entry name" value="Abhydrolase_3"/>
    <property type="match status" value="1"/>
</dbReference>
<dbReference type="Gene3D" id="3.40.50.1820">
    <property type="entry name" value="alpha/beta hydrolase"/>
    <property type="match status" value="1"/>
</dbReference>
<dbReference type="PROSITE" id="PS01173">
    <property type="entry name" value="LIPASE_GDXG_HIS"/>
    <property type="match status" value="1"/>
</dbReference>
<sequence length="301" mass="31446">MPLDPATKGLLDFIAGSGYPPMHEGTPESARKALRAMSVDLVRPEDVVPVGAVEATTVAGMDARVYRPDGDVPWPTMLYLHGGGFVIGDLDTHDQICRRICAGASCVVVSVAYRLAPEAPFPAAVEDASAALVWVAERLADLGGNDLLAVGGDSAGGNLAAVVAQQHRDLVGAQVLIYPATHPLGDYVSRADNAEGYLLEAATMDWFFTHYGPTDPDDPRVAPLLGDLTGLAPAVVVTAEFDPLRDEGEAYADALAAAGVPVDQTRYDGLIHGFIDMAAMSPAAAAALDDLVRRIGALVHP</sequence>
<feature type="domain" description="Alpha/beta hydrolase fold-3" evidence="3">
    <location>
        <begin position="77"/>
        <end position="275"/>
    </location>
</feature>
<gene>
    <name evidence="4" type="ORF">SAMN05192576_2173</name>
</gene>
<evidence type="ECO:0000256" key="2">
    <source>
        <dbReference type="ARBA" id="ARBA00022801"/>
    </source>
</evidence>
<accession>A0A1H0BLR1</accession>
<dbReference type="OrthoDB" id="3181909at2"/>
<dbReference type="InterPro" id="IPR013094">
    <property type="entry name" value="AB_hydrolase_3"/>
</dbReference>
<evidence type="ECO:0000313" key="5">
    <source>
        <dbReference type="Proteomes" id="UP000199004"/>
    </source>
</evidence>
<dbReference type="AlphaFoldDB" id="A0A1H0BLR1"/>
<keyword evidence="5" id="KW-1185">Reference proteome</keyword>
<organism evidence="4 5">
    <name type="scientific">Nocardioides szechwanensis</name>
    <dbReference type="NCBI Taxonomy" id="1005944"/>
    <lineage>
        <taxon>Bacteria</taxon>
        <taxon>Bacillati</taxon>
        <taxon>Actinomycetota</taxon>
        <taxon>Actinomycetes</taxon>
        <taxon>Propionibacteriales</taxon>
        <taxon>Nocardioidaceae</taxon>
        <taxon>Nocardioides</taxon>
    </lineage>
</organism>
<reference evidence="4 5" key="1">
    <citation type="submission" date="2016-10" db="EMBL/GenBank/DDBJ databases">
        <authorList>
            <person name="de Groot N.N."/>
        </authorList>
    </citation>
    <scope>NUCLEOTIDE SEQUENCE [LARGE SCALE GENOMIC DNA]</scope>
    <source>
        <strain evidence="4 5">CGMCC 1.11147</strain>
    </source>
</reference>